<keyword evidence="1" id="KW-1185">Reference proteome</keyword>
<dbReference type="PANTHER" id="PTHR12121">
    <property type="entry name" value="CARBON CATABOLITE REPRESSOR PROTEIN 4"/>
    <property type="match status" value="1"/>
</dbReference>
<protein>
    <submittedName>
        <fullName evidence="2">Uncharacterized calcium-binding protein At1g02270-like</fullName>
    </submittedName>
</protein>
<dbReference type="InterPro" id="IPR036691">
    <property type="entry name" value="Endo/exonu/phosph_ase_sf"/>
</dbReference>
<proteinExistence type="predicted"/>
<reference evidence="2" key="2">
    <citation type="submission" date="2025-08" db="UniProtKB">
        <authorList>
            <consortium name="RefSeq"/>
        </authorList>
    </citation>
    <scope>IDENTIFICATION</scope>
    <source>
        <tissue evidence="2">Leaf</tissue>
    </source>
</reference>
<name>A0ABM1R842_CAMSA</name>
<dbReference type="RefSeq" id="XP_019095180.1">
    <property type="nucleotide sequence ID" value="XM_019239635.1"/>
</dbReference>
<dbReference type="GeneID" id="104757883"/>
<sequence>MEKSGIGAIPNWSSYCFSYGLLTAVHKDYFRVVNSRDLLFNDCGDRVAQLLHVELVPPYSQYDAHQQVLIVNTHLLFPHDSTLSIVRLQQVYKILQYVVSQSLKHCEYIIGH</sequence>
<evidence type="ECO:0000313" key="1">
    <source>
        <dbReference type="Proteomes" id="UP000694864"/>
    </source>
</evidence>
<gene>
    <name evidence="2" type="primary">LOC104757883</name>
</gene>
<reference evidence="1" key="1">
    <citation type="journal article" date="2014" name="Nat. Commun.">
        <title>The emerging biofuel crop Camelina sativa retains a highly undifferentiated hexaploid genome structure.</title>
        <authorList>
            <person name="Kagale S."/>
            <person name="Koh C."/>
            <person name="Nixon J."/>
            <person name="Bollina V."/>
            <person name="Clarke W.E."/>
            <person name="Tuteja R."/>
            <person name="Spillane C."/>
            <person name="Robinson S.J."/>
            <person name="Links M.G."/>
            <person name="Clarke C."/>
            <person name="Higgins E.E."/>
            <person name="Huebert T."/>
            <person name="Sharpe A.G."/>
            <person name="Parkin I.A."/>
        </authorList>
    </citation>
    <scope>NUCLEOTIDE SEQUENCE [LARGE SCALE GENOMIC DNA]</scope>
    <source>
        <strain evidence="1">cv. DH55</strain>
    </source>
</reference>
<dbReference type="SUPFAM" id="SSF56219">
    <property type="entry name" value="DNase I-like"/>
    <property type="match status" value="1"/>
</dbReference>
<dbReference type="Gene3D" id="3.60.10.10">
    <property type="entry name" value="Endonuclease/exonuclease/phosphatase"/>
    <property type="match status" value="1"/>
</dbReference>
<dbReference type="InterPro" id="IPR050410">
    <property type="entry name" value="CCR4/nocturin_mRNA_transcr"/>
</dbReference>
<dbReference type="PANTHER" id="PTHR12121:SF31">
    <property type="entry name" value="FAMILY PROTEIN, PUTATIVE, EXPRESSED-RELATED"/>
    <property type="match status" value="1"/>
</dbReference>
<dbReference type="Proteomes" id="UP000694864">
    <property type="component" value="Chromosome 17"/>
</dbReference>
<accession>A0ABM1R842</accession>
<evidence type="ECO:0000313" key="2">
    <source>
        <dbReference type="RefSeq" id="XP_019095180.1"/>
    </source>
</evidence>
<organism evidence="1 2">
    <name type="scientific">Camelina sativa</name>
    <name type="common">False flax</name>
    <name type="synonym">Myagrum sativum</name>
    <dbReference type="NCBI Taxonomy" id="90675"/>
    <lineage>
        <taxon>Eukaryota</taxon>
        <taxon>Viridiplantae</taxon>
        <taxon>Streptophyta</taxon>
        <taxon>Embryophyta</taxon>
        <taxon>Tracheophyta</taxon>
        <taxon>Spermatophyta</taxon>
        <taxon>Magnoliopsida</taxon>
        <taxon>eudicotyledons</taxon>
        <taxon>Gunneridae</taxon>
        <taxon>Pentapetalae</taxon>
        <taxon>rosids</taxon>
        <taxon>malvids</taxon>
        <taxon>Brassicales</taxon>
        <taxon>Brassicaceae</taxon>
        <taxon>Camelineae</taxon>
        <taxon>Camelina</taxon>
    </lineage>
</organism>